<name>M3XPZ4_MUSPF</name>
<evidence type="ECO:0000313" key="2">
    <source>
        <dbReference type="Ensembl" id="ENSMPUP00000001144.1"/>
    </source>
</evidence>
<dbReference type="AlphaFoldDB" id="M3XPZ4"/>
<evidence type="ECO:0000256" key="1">
    <source>
        <dbReference type="SAM" id="MobiDB-lite"/>
    </source>
</evidence>
<dbReference type="Ensembl" id="ENSMPUT00000001169.1">
    <property type="protein sequence ID" value="ENSMPUP00000001144.1"/>
    <property type="gene ID" value="ENSMPUG00000001155.1"/>
</dbReference>
<reference evidence="2" key="1">
    <citation type="submission" date="2024-06" db="UniProtKB">
        <authorList>
            <consortium name="Ensembl"/>
        </authorList>
    </citation>
    <scope>IDENTIFICATION</scope>
</reference>
<organism evidence="2">
    <name type="scientific">Mustela putorius furo</name>
    <name type="common">European domestic ferret</name>
    <name type="synonym">Mustela furo</name>
    <dbReference type="NCBI Taxonomy" id="9669"/>
    <lineage>
        <taxon>Eukaryota</taxon>
        <taxon>Metazoa</taxon>
        <taxon>Chordata</taxon>
        <taxon>Craniata</taxon>
        <taxon>Vertebrata</taxon>
        <taxon>Euteleostomi</taxon>
        <taxon>Mammalia</taxon>
        <taxon>Eutheria</taxon>
        <taxon>Laurasiatheria</taxon>
        <taxon>Carnivora</taxon>
        <taxon>Caniformia</taxon>
        <taxon>Musteloidea</taxon>
        <taxon>Mustelidae</taxon>
        <taxon>Mustelinae</taxon>
        <taxon>Mustela</taxon>
    </lineage>
</organism>
<dbReference type="InParanoid" id="M3XPZ4"/>
<feature type="region of interest" description="Disordered" evidence="1">
    <location>
        <begin position="1"/>
        <end position="124"/>
    </location>
</feature>
<protein>
    <submittedName>
        <fullName evidence="2">Uncharacterized protein</fullName>
    </submittedName>
</protein>
<dbReference type="HOGENOM" id="CLU_1234675_0_0_1"/>
<feature type="compositionally biased region" description="Low complexity" evidence="1">
    <location>
        <begin position="69"/>
        <end position="78"/>
    </location>
</feature>
<accession>M3XPZ4</accession>
<proteinExistence type="predicted"/>
<sequence>MPPAHQLSALLGRRGDRTPNTARGPAALGLPAGASHTAPNPGSFRGGRTLGPESHPWGAGSLRPGARGSPDASPTCPASAPPAWVPAPRDCGRRAAAEDAAPSAGERAPAGNLTGSAAAEAPRGCARRSELRACGHGERQGGAGPGRSLRNHLGYFPLLCSLFPEVSRQTWALSLTLPQANCGQVQEQKALRLTFEYHNELDSSETASVLLPLAQEASSVKFVP</sequence>
<dbReference type="EMBL" id="AEYP01031125">
    <property type="status" value="NOT_ANNOTATED_CDS"/>
    <property type="molecule type" value="Genomic_DNA"/>
</dbReference>
<feature type="compositionally biased region" description="Low complexity" evidence="1">
    <location>
        <begin position="24"/>
        <end position="34"/>
    </location>
</feature>
<feature type="compositionally biased region" description="Low complexity" evidence="1">
    <location>
        <begin position="98"/>
        <end position="108"/>
    </location>
</feature>
<dbReference type="EMBL" id="AEYP01031124">
    <property type="status" value="NOT_ANNOTATED_CDS"/>
    <property type="molecule type" value="Genomic_DNA"/>
</dbReference>